<accession>A0ACA9N2F6</accession>
<feature type="non-terminal residue" evidence="1">
    <location>
        <position position="1"/>
    </location>
</feature>
<protein>
    <submittedName>
        <fullName evidence="1">11034_t:CDS:1</fullName>
    </submittedName>
</protein>
<evidence type="ECO:0000313" key="1">
    <source>
        <dbReference type="EMBL" id="CAG8624592.1"/>
    </source>
</evidence>
<gene>
    <name evidence="1" type="ORF">SCALOS_LOCUS7764</name>
</gene>
<evidence type="ECO:0000313" key="2">
    <source>
        <dbReference type="Proteomes" id="UP000789860"/>
    </source>
</evidence>
<dbReference type="EMBL" id="CAJVPM010018379">
    <property type="protein sequence ID" value="CAG8624592.1"/>
    <property type="molecule type" value="Genomic_DNA"/>
</dbReference>
<name>A0ACA9N2F6_9GLOM</name>
<keyword evidence="2" id="KW-1185">Reference proteome</keyword>
<comment type="caution">
    <text evidence="1">The sequence shown here is derived from an EMBL/GenBank/DDBJ whole genome shotgun (WGS) entry which is preliminary data.</text>
</comment>
<sequence>PYNINALTSHVAFNALSSQNIAKMRETARQIRTERTKLISSITSITGIGKILGANDANFILVQVLDEACEKPSNGRANWIYKELAERLGIVVRYRGNEFGCEGCLRITVGTPQENEVLLENLRQLLEGTSVKST</sequence>
<organism evidence="1 2">
    <name type="scientific">Scutellospora calospora</name>
    <dbReference type="NCBI Taxonomy" id="85575"/>
    <lineage>
        <taxon>Eukaryota</taxon>
        <taxon>Fungi</taxon>
        <taxon>Fungi incertae sedis</taxon>
        <taxon>Mucoromycota</taxon>
        <taxon>Glomeromycotina</taxon>
        <taxon>Glomeromycetes</taxon>
        <taxon>Diversisporales</taxon>
        <taxon>Gigasporaceae</taxon>
        <taxon>Scutellospora</taxon>
    </lineage>
</organism>
<reference evidence="1" key="1">
    <citation type="submission" date="2021-06" db="EMBL/GenBank/DDBJ databases">
        <authorList>
            <person name="Kallberg Y."/>
            <person name="Tangrot J."/>
            <person name="Rosling A."/>
        </authorList>
    </citation>
    <scope>NUCLEOTIDE SEQUENCE</scope>
    <source>
        <strain evidence="1">AU212A</strain>
    </source>
</reference>
<dbReference type="Proteomes" id="UP000789860">
    <property type="component" value="Unassembled WGS sequence"/>
</dbReference>
<proteinExistence type="predicted"/>